<dbReference type="InterPro" id="IPR003465">
    <property type="entry name" value="Prot_inh_I20"/>
</dbReference>
<dbReference type="PANTHER" id="PTHR33832">
    <property type="entry name" value="SERINE-TYPE ENDOPEPTIDASE INHIBITOR"/>
    <property type="match status" value="1"/>
</dbReference>
<gene>
    <name evidence="5" type="ORF">AABB24_033130</name>
</gene>
<keyword evidence="3" id="KW-0722">Serine protease inhibitor</keyword>
<dbReference type="EMBL" id="JBJKTR010000019">
    <property type="protein sequence ID" value="KAL3332919.1"/>
    <property type="molecule type" value="Genomic_DNA"/>
</dbReference>
<feature type="non-terminal residue" evidence="5">
    <location>
        <position position="109"/>
    </location>
</feature>
<sequence>YYFILSTDHNIFLKRKKIHRFACYKYSPSLRQKHTRRSENKSKQSSMGSNKVGVLTLLFLCVFLVGSNYVEAQICPQFCEPNVDYMTCSSSGSTILRPTCINCCQATGR</sequence>
<dbReference type="AlphaFoldDB" id="A0ABD2RMM9"/>
<proteinExistence type="inferred from homology"/>
<reference evidence="5 6" key="1">
    <citation type="submission" date="2024-05" db="EMBL/GenBank/DDBJ databases">
        <title>De novo assembly of an allotetraploid wild potato.</title>
        <authorList>
            <person name="Hosaka A.J."/>
        </authorList>
    </citation>
    <scope>NUCLEOTIDE SEQUENCE [LARGE SCALE GENOMIC DNA]</scope>
    <source>
        <tissue evidence="5">Young leaves</tissue>
    </source>
</reference>
<comment type="caution">
    <text evidence="5">The sequence shown here is derived from an EMBL/GenBank/DDBJ whole genome shotgun (WGS) entry which is preliminary data.</text>
</comment>
<comment type="similarity">
    <text evidence="1">Belongs to the protease inhibitor I20 (potato type II proteinase inhibitor) family.</text>
</comment>
<feature type="non-terminal residue" evidence="5">
    <location>
        <position position="1"/>
    </location>
</feature>
<organism evidence="5 6">
    <name type="scientific">Solanum stoloniferum</name>
    <dbReference type="NCBI Taxonomy" id="62892"/>
    <lineage>
        <taxon>Eukaryota</taxon>
        <taxon>Viridiplantae</taxon>
        <taxon>Streptophyta</taxon>
        <taxon>Embryophyta</taxon>
        <taxon>Tracheophyta</taxon>
        <taxon>Spermatophyta</taxon>
        <taxon>Magnoliopsida</taxon>
        <taxon>eudicotyledons</taxon>
        <taxon>Gunneridae</taxon>
        <taxon>Pentapetalae</taxon>
        <taxon>asterids</taxon>
        <taxon>lamiids</taxon>
        <taxon>Solanales</taxon>
        <taxon>Solanaceae</taxon>
        <taxon>Solanoideae</taxon>
        <taxon>Solaneae</taxon>
        <taxon>Solanum</taxon>
    </lineage>
</organism>
<evidence type="ECO:0000256" key="1">
    <source>
        <dbReference type="ARBA" id="ARBA00007766"/>
    </source>
</evidence>
<dbReference type="GO" id="GO:0004867">
    <property type="term" value="F:serine-type endopeptidase inhibitor activity"/>
    <property type="evidence" value="ECO:0007669"/>
    <property type="project" value="UniProtKB-KW"/>
</dbReference>
<accession>A0ABD2RMM9</accession>
<dbReference type="PANTHER" id="PTHR33832:SF15">
    <property type="entry name" value="SERINE-TYPE ENDOPEPTIDASE INHIBITOR"/>
    <property type="match status" value="1"/>
</dbReference>
<evidence type="ECO:0000313" key="5">
    <source>
        <dbReference type="EMBL" id="KAL3332919.1"/>
    </source>
</evidence>
<evidence type="ECO:0000256" key="2">
    <source>
        <dbReference type="ARBA" id="ARBA00022690"/>
    </source>
</evidence>
<dbReference type="Proteomes" id="UP001627284">
    <property type="component" value="Unassembled WGS sequence"/>
</dbReference>
<protein>
    <submittedName>
        <fullName evidence="5">Uncharacterized protein</fullName>
    </submittedName>
</protein>
<keyword evidence="2" id="KW-0646">Protease inhibitor</keyword>
<evidence type="ECO:0000256" key="4">
    <source>
        <dbReference type="ARBA" id="ARBA00023157"/>
    </source>
</evidence>
<dbReference type="Gene3D" id="3.30.60.30">
    <property type="match status" value="1"/>
</dbReference>
<evidence type="ECO:0000313" key="6">
    <source>
        <dbReference type="Proteomes" id="UP001627284"/>
    </source>
</evidence>
<keyword evidence="4" id="KW-1015">Disulfide bond</keyword>
<dbReference type="SUPFAM" id="SSF100897">
    <property type="entry name" value="Plant proteinase inhibitors"/>
    <property type="match status" value="1"/>
</dbReference>
<evidence type="ECO:0000256" key="3">
    <source>
        <dbReference type="ARBA" id="ARBA00022900"/>
    </source>
</evidence>
<dbReference type="InterPro" id="IPR051391">
    <property type="entry name" value="Protease_inhibitor_I20"/>
</dbReference>
<name>A0ABD2RMM9_9SOLN</name>
<keyword evidence="6" id="KW-1185">Reference proteome</keyword>
<dbReference type="Pfam" id="PF02428">
    <property type="entry name" value="Prot_inhib_II"/>
    <property type="match status" value="1"/>
</dbReference>